<gene>
    <name evidence="3" type="ORF">FHR90_002472</name>
    <name evidence="4" type="ORF">HUK83_05345</name>
</gene>
<dbReference type="EMBL" id="JABXXQ010000065">
    <property type="protein sequence ID" value="NVN29761.1"/>
    <property type="molecule type" value="Genomic_DNA"/>
</dbReference>
<name>A0A850NIV0_9PROT</name>
<organism evidence="4 6">
    <name type="scientific">Endobacter medicaginis</name>
    <dbReference type="NCBI Taxonomy" id="1181271"/>
    <lineage>
        <taxon>Bacteria</taxon>
        <taxon>Pseudomonadati</taxon>
        <taxon>Pseudomonadota</taxon>
        <taxon>Alphaproteobacteria</taxon>
        <taxon>Acetobacterales</taxon>
        <taxon>Acetobacteraceae</taxon>
        <taxon>Endobacter</taxon>
    </lineage>
</organism>
<evidence type="ECO:0000313" key="5">
    <source>
        <dbReference type="Proteomes" id="UP000557688"/>
    </source>
</evidence>
<dbReference type="GO" id="GO:0016757">
    <property type="term" value="F:glycosyltransferase activity"/>
    <property type="evidence" value="ECO:0007669"/>
    <property type="project" value="InterPro"/>
</dbReference>
<dbReference type="InterPro" id="IPR001296">
    <property type="entry name" value="Glyco_trans_1"/>
</dbReference>
<dbReference type="PANTHER" id="PTHR12526:SF630">
    <property type="entry name" value="GLYCOSYLTRANSFERASE"/>
    <property type="match status" value="1"/>
</dbReference>
<dbReference type="Gene3D" id="3.40.50.2000">
    <property type="entry name" value="Glycogen Phosphorylase B"/>
    <property type="match status" value="2"/>
</dbReference>
<feature type="domain" description="Glycosyltransferase subfamily 4-like N-terminal" evidence="2">
    <location>
        <begin position="43"/>
        <end position="184"/>
    </location>
</feature>
<dbReference type="Proteomes" id="UP000557688">
    <property type="component" value="Unassembled WGS sequence"/>
</dbReference>
<comment type="caution">
    <text evidence="4">The sequence shown here is derived from an EMBL/GenBank/DDBJ whole genome shotgun (WGS) entry which is preliminary data.</text>
</comment>
<keyword evidence="4" id="KW-0808">Transferase</keyword>
<evidence type="ECO:0000313" key="4">
    <source>
        <dbReference type="EMBL" id="NVN29761.1"/>
    </source>
</evidence>
<keyword evidence="5" id="KW-1185">Reference proteome</keyword>
<evidence type="ECO:0000259" key="1">
    <source>
        <dbReference type="Pfam" id="PF00534"/>
    </source>
</evidence>
<feature type="domain" description="Glycosyl transferase family 1" evidence="1">
    <location>
        <begin position="207"/>
        <end position="358"/>
    </location>
</feature>
<dbReference type="EMBL" id="JACHXV010000009">
    <property type="protein sequence ID" value="MBB3174627.1"/>
    <property type="molecule type" value="Genomic_DNA"/>
</dbReference>
<reference evidence="4 6" key="1">
    <citation type="submission" date="2020-06" db="EMBL/GenBank/DDBJ databases">
        <title>Description of novel acetic acid bacteria.</title>
        <authorList>
            <person name="Sombolestani A."/>
        </authorList>
    </citation>
    <scope>NUCLEOTIDE SEQUENCE [LARGE SCALE GENOMIC DNA]</scope>
    <source>
        <strain evidence="4 6">LMG 26838</strain>
    </source>
</reference>
<dbReference type="Pfam" id="PF00534">
    <property type="entry name" value="Glycos_transf_1"/>
    <property type="match status" value="1"/>
</dbReference>
<dbReference type="Proteomes" id="UP000565205">
    <property type="component" value="Unassembled WGS sequence"/>
</dbReference>
<accession>A0A850NIV0</accession>
<dbReference type="InterPro" id="IPR028098">
    <property type="entry name" value="Glyco_trans_4-like_N"/>
</dbReference>
<sequence>MLDEIGVGEAWPNARLGGERVRTPDTRPRRRIMHLSKHCHHANGSVNVAVDLACEQAAAGHEVWFLSGGGSFVGLLERSGVRHVELPQDQKHPRTLARSALRLTRLVKKLRPDVVHAHMMGGAAIGWLATRLTSVPMVTTVHNSFDWHSTLMRLGDRVVAVSAAERDQLLRRRFSPQRTETIWNAPENSPRHAGLSQAGSVVLRRPCVLAICGLHRRKGVFDLLDACSQVFPDHPEWRLYIAGEGPDRERLEQQAASLGLADRVSFLGFVELPRTLYTQSDIFVLASYADPGSLTIGEARAAGCTIVATAVGGTTEMLEYGRAGHLFRPGAVDQLAERLRALIGDPQARAALAAQAREGAEVFDVARLVEDYQAVYERAIAERRRSSKPAR</sequence>
<dbReference type="PANTHER" id="PTHR12526">
    <property type="entry name" value="GLYCOSYLTRANSFERASE"/>
    <property type="match status" value="1"/>
</dbReference>
<proteinExistence type="predicted"/>
<evidence type="ECO:0000259" key="2">
    <source>
        <dbReference type="Pfam" id="PF13439"/>
    </source>
</evidence>
<dbReference type="Pfam" id="PF13439">
    <property type="entry name" value="Glyco_transf_4"/>
    <property type="match status" value="1"/>
</dbReference>
<dbReference type="AlphaFoldDB" id="A0A850NIV0"/>
<dbReference type="SUPFAM" id="SSF53756">
    <property type="entry name" value="UDP-Glycosyltransferase/glycogen phosphorylase"/>
    <property type="match status" value="1"/>
</dbReference>
<evidence type="ECO:0000313" key="6">
    <source>
        <dbReference type="Proteomes" id="UP000565205"/>
    </source>
</evidence>
<reference evidence="3 5" key="2">
    <citation type="submission" date="2020-08" db="EMBL/GenBank/DDBJ databases">
        <title>Genomic Encyclopedia of Type Strains, Phase III (KMG-III): the genomes of soil and plant-associated and newly described type strains.</title>
        <authorList>
            <person name="Whitman W."/>
        </authorList>
    </citation>
    <scope>NUCLEOTIDE SEQUENCE [LARGE SCALE GENOMIC DNA]</scope>
    <source>
        <strain evidence="3 5">CECT 8088</strain>
    </source>
</reference>
<evidence type="ECO:0000313" key="3">
    <source>
        <dbReference type="EMBL" id="MBB3174627.1"/>
    </source>
</evidence>
<dbReference type="RefSeq" id="WP_176622722.1">
    <property type="nucleotide sequence ID" value="NZ_JABXXQ010000065.1"/>
</dbReference>
<protein>
    <submittedName>
        <fullName evidence="3 4">Glycosyltransferase</fullName>
    </submittedName>
</protein>